<gene>
    <name evidence="1" type="ORF">HKW66_Vig0001200</name>
</gene>
<evidence type="ECO:0000313" key="2">
    <source>
        <dbReference type="Proteomes" id="UP000743370"/>
    </source>
</evidence>
<evidence type="ECO:0000313" key="1">
    <source>
        <dbReference type="EMBL" id="KAG2409455.1"/>
    </source>
</evidence>
<reference evidence="1 2" key="1">
    <citation type="submission" date="2020-05" db="EMBL/GenBank/DDBJ databases">
        <title>Vigna angularis (adzuki bean) Var. LongXiaoDou No. 4 denovo assembly.</title>
        <authorList>
            <person name="Xiang H."/>
        </authorList>
    </citation>
    <scope>NUCLEOTIDE SEQUENCE [LARGE SCALE GENOMIC DNA]</scope>
    <source>
        <tissue evidence="1">Leaf</tissue>
    </source>
</reference>
<dbReference type="AlphaFoldDB" id="A0A8T0LH51"/>
<name>A0A8T0LH51_PHAAN</name>
<protein>
    <submittedName>
        <fullName evidence="1">Uncharacterized protein</fullName>
    </submittedName>
</protein>
<proteinExistence type="predicted"/>
<comment type="caution">
    <text evidence="1">The sequence shown here is derived from an EMBL/GenBank/DDBJ whole genome shotgun (WGS) entry which is preliminary data.</text>
</comment>
<accession>A0A8T0LH51</accession>
<sequence length="133" mass="14307">MTKITNATRTTHRGRQGFLAGNLIFFVDKSRVFCCGTTISSISPTTNVISQIKQIFTSIDHPHGQATVASRGAERGCNCARVGLVCLTPVITSVVDKCPSNSVTIVVSRIISLLSRLPDPFLIQSESDSLAQK</sequence>
<dbReference type="EMBL" id="JABFOF010000001">
    <property type="protein sequence ID" value="KAG2409455.1"/>
    <property type="molecule type" value="Genomic_DNA"/>
</dbReference>
<organism evidence="1 2">
    <name type="scientific">Phaseolus angularis</name>
    <name type="common">Azuki bean</name>
    <name type="synonym">Vigna angularis</name>
    <dbReference type="NCBI Taxonomy" id="3914"/>
    <lineage>
        <taxon>Eukaryota</taxon>
        <taxon>Viridiplantae</taxon>
        <taxon>Streptophyta</taxon>
        <taxon>Embryophyta</taxon>
        <taxon>Tracheophyta</taxon>
        <taxon>Spermatophyta</taxon>
        <taxon>Magnoliopsida</taxon>
        <taxon>eudicotyledons</taxon>
        <taxon>Gunneridae</taxon>
        <taxon>Pentapetalae</taxon>
        <taxon>rosids</taxon>
        <taxon>fabids</taxon>
        <taxon>Fabales</taxon>
        <taxon>Fabaceae</taxon>
        <taxon>Papilionoideae</taxon>
        <taxon>50 kb inversion clade</taxon>
        <taxon>NPAAA clade</taxon>
        <taxon>indigoferoid/millettioid clade</taxon>
        <taxon>Phaseoleae</taxon>
        <taxon>Vigna</taxon>
    </lineage>
</organism>
<dbReference type="Proteomes" id="UP000743370">
    <property type="component" value="Unassembled WGS sequence"/>
</dbReference>